<dbReference type="Gene3D" id="3.60.21.10">
    <property type="match status" value="1"/>
</dbReference>
<feature type="domain" description="Calcineurin-like phosphoesterase" evidence="3">
    <location>
        <begin position="1"/>
        <end position="163"/>
    </location>
</feature>
<dbReference type="InterPro" id="IPR029052">
    <property type="entry name" value="Metallo-depent_PP-like"/>
</dbReference>
<dbReference type="EC" id="3.1.4.-" evidence="2"/>
<reference evidence="5" key="1">
    <citation type="submission" date="2016-01" db="EMBL/GenBank/DDBJ databases">
        <authorList>
            <person name="Mitreva M."/>
            <person name="Pepin K.H."/>
            <person name="Mihindukulasuriya K.A."/>
            <person name="Fulton R."/>
            <person name="Fronick C."/>
            <person name="O'Laughlin M."/>
            <person name="Miner T."/>
            <person name="Herter B."/>
            <person name="Rosa B.A."/>
            <person name="Cordes M."/>
            <person name="Tomlinson C."/>
            <person name="Wollam A."/>
            <person name="Palsikar V.B."/>
            <person name="Mardis E.R."/>
            <person name="Wilson R.K."/>
        </authorList>
    </citation>
    <scope>NUCLEOTIDE SEQUENCE [LARGE SCALE GENOMIC DNA]</scope>
    <source>
        <strain evidence="5">KA00182</strain>
    </source>
</reference>
<evidence type="ECO:0000313" key="5">
    <source>
        <dbReference type="Proteomes" id="UP000070160"/>
    </source>
</evidence>
<dbReference type="InterPro" id="IPR000979">
    <property type="entry name" value="Phosphodiesterase_MJ0936/Vps29"/>
</dbReference>
<dbReference type="RefSeq" id="WP_062485012.1">
    <property type="nucleotide sequence ID" value="NZ_KQ960928.1"/>
</dbReference>
<organism evidence="4 5">
    <name type="scientific">Megasphaera hutchinsoni</name>
    <dbReference type="NCBI Taxonomy" id="1588748"/>
    <lineage>
        <taxon>Bacteria</taxon>
        <taxon>Bacillati</taxon>
        <taxon>Bacillota</taxon>
        <taxon>Negativicutes</taxon>
        <taxon>Veillonellales</taxon>
        <taxon>Veillonellaceae</taxon>
        <taxon>Megasphaera</taxon>
    </lineage>
</organism>
<dbReference type="PANTHER" id="PTHR11124">
    <property type="entry name" value="VACUOLAR SORTING PROTEIN VPS29"/>
    <property type="match status" value="1"/>
</dbReference>
<dbReference type="NCBIfam" id="NF006988">
    <property type="entry name" value="PRK09453.1"/>
    <property type="match status" value="1"/>
</dbReference>
<dbReference type="Pfam" id="PF12850">
    <property type="entry name" value="Metallophos_2"/>
    <property type="match status" value="1"/>
</dbReference>
<dbReference type="Proteomes" id="UP000070160">
    <property type="component" value="Unassembled WGS sequence"/>
</dbReference>
<dbReference type="EMBL" id="LSDT01000005">
    <property type="protein sequence ID" value="KXB92776.1"/>
    <property type="molecule type" value="Genomic_DNA"/>
</dbReference>
<comment type="cofactor">
    <cofactor evidence="2">
        <name>a divalent metal cation</name>
        <dbReference type="ChEBI" id="CHEBI:60240"/>
    </cofactor>
</comment>
<evidence type="ECO:0000256" key="1">
    <source>
        <dbReference type="ARBA" id="ARBA00008950"/>
    </source>
</evidence>
<dbReference type="GO" id="GO:0046872">
    <property type="term" value="F:metal ion binding"/>
    <property type="evidence" value="ECO:0007669"/>
    <property type="project" value="UniProtKB-KW"/>
</dbReference>
<evidence type="ECO:0000256" key="2">
    <source>
        <dbReference type="RuleBase" id="RU362039"/>
    </source>
</evidence>
<comment type="similarity">
    <text evidence="1 2">Belongs to the metallophosphoesterase superfamily. YfcE family.</text>
</comment>
<dbReference type="AlphaFoldDB" id="A0A134CKP6"/>
<dbReference type="SUPFAM" id="SSF56300">
    <property type="entry name" value="Metallo-dependent phosphatases"/>
    <property type="match status" value="1"/>
</dbReference>
<comment type="caution">
    <text evidence="4">The sequence shown here is derived from an EMBL/GenBank/DDBJ whole genome shotgun (WGS) entry which is preliminary data.</text>
</comment>
<dbReference type="PATRIC" id="fig|1588748.3.peg.236"/>
<evidence type="ECO:0000313" key="4">
    <source>
        <dbReference type="EMBL" id="KXB92776.1"/>
    </source>
</evidence>
<sequence length="182" mass="20736">MKLLIASDIHGSAYYCQALMHQLAIEKPDTLLLLGDLLYHGPRNDLPKNYHPKEVITLLNNCPSRILCVRGNCDSEVDQMVLSFSILSDYAFLYLTKRQVFITHGHLFNLNHLPPSLKKGDILLHGHTHVPAWKSFGDDNLYINPGSISIPKEESPHSYLLLEDHNLTWKTLEGKPYHQLCL</sequence>
<protein>
    <recommendedName>
        <fullName evidence="2">Phosphoesterase</fullName>
        <ecNumber evidence="2">3.1.4.-</ecNumber>
    </recommendedName>
</protein>
<accession>A0A134CKP6</accession>
<gene>
    <name evidence="4" type="ORF">HMPREF3182_00245</name>
</gene>
<keyword evidence="5" id="KW-1185">Reference proteome</keyword>
<dbReference type="STRING" id="1588748.HMPREF3182_00245"/>
<dbReference type="InterPro" id="IPR024654">
    <property type="entry name" value="Calcineurin-like_PHP_lpxH"/>
</dbReference>
<dbReference type="GO" id="GO:0016787">
    <property type="term" value="F:hydrolase activity"/>
    <property type="evidence" value="ECO:0007669"/>
    <property type="project" value="UniProtKB-UniRule"/>
</dbReference>
<name>A0A134CKP6_9FIRM</name>
<keyword evidence="2" id="KW-0479">Metal-binding</keyword>
<dbReference type="NCBIfam" id="TIGR00040">
    <property type="entry name" value="yfcE"/>
    <property type="match status" value="1"/>
</dbReference>
<proteinExistence type="inferred from homology"/>
<evidence type="ECO:0000259" key="3">
    <source>
        <dbReference type="Pfam" id="PF12850"/>
    </source>
</evidence>